<dbReference type="SUPFAM" id="SSF46894">
    <property type="entry name" value="C-terminal effector domain of the bipartite response regulators"/>
    <property type="match status" value="1"/>
</dbReference>
<dbReference type="InterPro" id="IPR041664">
    <property type="entry name" value="AAA_16"/>
</dbReference>
<proteinExistence type="predicted"/>
<dbReference type="EMBL" id="VCLA01000178">
    <property type="protein sequence ID" value="MQT03776.1"/>
    <property type="molecule type" value="Genomic_DNA"/>
</dbReference>
<dbReference type="GO" id="GO:0006355">
    <property type="term" value="P:regulation of DNA-templated transcription"/>
    <property type="evidence" value="ECO:0007669"/>
    <property type="project" value="InterPro"/>
</dbReference>
<dbReference type="InterPro" id="IPR027417">
    <property type="entry name" value="P-loop_NTPase"/>
</dbReference>
<organism evidence="4 5">
    <name type="scientific">Streptomyces jumonjinensis</name>
    <dbReference type="NCBI Taxonomy" id="1945"/>
    <lineage>
        <taxon>Bacteria</taxon>
        <taxon>Bacillati</taxon>
        <taxon>Actinomycetota</taxon>
        <taxon>Actinomycetes</taxon>
        <taxon>Kitasatosporales</taxon>
        <taxon>Streptomycetaceae</taxon>
        <taxon>Streptomyces</taxon>
    </lineage>
</organism>
<dbReference type="PROSITE" id="PS50043">
    <property type="entry name" value="HTH_LUXR_2"/>
    <property type="match status" value="1"/>
</dbReference>
<keyword evidence="5" id="KW-1185">Reference proteome</keyword>
<dbReference type="InterPro" id="IPR000792">
    <property type="entry name" value="Tscrpt_reg_LuxR_C"/>
</dbReference>
<sequence length="930" mass="99789">MDDRPDQQRSLIGQAGPSAELNRRLDAVRAGRPAMALVEGPAGSGKTALAEQVLTAPTGARTVRVSGVPWESGLALGVAQQLARASGADPGLRLAAPAATPHDILDAAERLHRLWAALEHQEPLAVVVDDAHWADPESLRAIASATRAMTTERVLVLLIARDDAEGPAEVPAEGPHDSAPGQTLEFLDGLHRQTVRPDPLGPGDTVALARRSHGIALSLPTARHLCRHTLGNPRHIIRLLSELPRETWQEWQPALPAPARYASAVRGRLARCGDAARALAEACAVLDDGAPVAEAAALAGIADPLPAVDEAVAAGLLRAAVEPGRTLLSFPHPLVRAAVLTGIGLTGRRALHLRAADITDDPGRRLAHRVAVTTADASLADELDRYAAERASAGEWAAVADTLVTASRLTPARAARQDRLLRAVDAMIGAGDIPRAVLFAAELESFPASTLRDVVLGYLAIMRGRSAEADTLLTQAWERCDPERRPDLRAKICQRRVLHALGRWDTPELVVWARRALDLADPADPSAIESEAVLGLGLAAMGRSAEAVAAYESAVAKDSGGAQSQRFLLGRGWVNLALDAPEAARRQLEEAVPTGYRMGSTRISLWAQAWLARTQFALGSWQEALETAERAAARLAEAGIEFVRPMAHWTGAQIHALRGDWESADHHLRQSAVGLHHYEVMAVPAALARAQVAEARGEYARAVEALAPVVRLPHRAGIDEPGFWPWPDVYANALVMTHRVEEADAFLTPYEKLAEARGHRSTLARLGLVRGRITAARGDVTAARERFETALAHLAGLPLPYDRARVNFAYGQTLRRAGKRRDADTVLKNARDAYSTLGARTYVERCDRELQAGGVNSSRGVPALSRLTAQERAVARLVAAGASNQRAASELFISVKTVQYHLTRIYAKLGIRSRGELAARFREDADGTGR</sequence>
<reference evidence="4 5" key="1">
    <citation type="submission" date="2019-05" db="EMBL/GenBank/DDBJ databases">
        <title>Comparative genomics and metabolomics analyses of clavulanic acid producing Streptomyces species provides insight into specialized metabolism and evolution of beta-lactam biosynthetic gene clusters.</title>
        <authorList>
            <person name="Moore M.A."/>
            <person name="Cruz-Morales P."/>
            <person name="Barona Gomez F."/>
            <person name="Kapil T."/>
        </authorList>
    </citation>
    <scope>NUCLEOTIDE SEQUENCE [LARGE SCALE GENOMIC DNA]</scope>
    <source>
        <strain evidence="4 5">NRRL 5741</strain>
    </source>
</reference>
<comment type="caution">
    <text evidence="4">The sequence shown here is derived from an EMBL/GenBank/DDBJ whole genome shotgun (WGS) entry which is preliminary data.</text>
</comment>
<dbReference type="GO" id="GO:0004016">
    <property type="term" value="F:adenylate cyclase activity"/>
    <property type="evidence" value="ECO:0007669"/>
    <property type="project" value="TreeGrafter"/>
</dbReference>
<dbReference type="GO" id="GO:0003677">
    <property type="term" value="F:DNA binding"/>
    <property type="evidence" value="ECO:0007669"/>
    <property type="project" value="InterPro"/>
</dbReference>
<name>A0A646KRY9_STRJU</name>
<keyword evidence="2" id="KW-0067">ATP-binding</keyword>
<evidence type="ECO:0000313" key="4">
    <source>
        <dbReference type="EMBL" id="MQT03776.1"/>
    </source>
</evidence>
<dbReference type="SUPFAM" id="SSF52540">
    <property type="entry name" value="P-loop containing nucleoside triphosphate hydrolases"/>
    <property type="match status" value="1"/>
</dbReference>
<dbReference type="InterPro" id="IPR016032">
    <property type="entry name" value="Sig_transdc_resp-reg_C-effctor"/>
</dbReference>
<dbReference type="SUPFAM" id="SSF48452">
    <property type="entry name" value="TPR-like"/>
    <property type="match status" value="2"/>
</dbReference>
<dbReference type="PRINTS" id="PR00038">
    <property type="entry name" value="HTHLUXR"/>
</dbReference>
<dbReference type="Pfam" id="PF00196">
    <property type="entry name" value="GerE"/>
    <property type="match status" value="1"/>
</dbReference>
<dbReference type="PANTHER" id="PTHR16305:SF35">
    <property type="entry name" value="TRANSCRIPTIONAL ACTIVATOR DOMAIN"/>
    <property type="match status" value="1"/>
</dbReference>
<dbReference type="SMART" id="SM00421">
    <property type="entry name" value="HTH_LUXR"/>
    <property type="match status" value="1"/>
</dbReference>
<dbReference type="Pfam" id="PF13191">
    <property type="entry name" value="AAA_16"/>
    <property type="match status" value="1"/>
</dbReference>
<dbReference type="OrthoDB" id="134933at2"/>
<dbReference type="GO" id="GO:0005524">
    <property type="term" value="F:ATP binding"/>
    <property type="evidence" value="ECO:0007669"/>
    <property type="project" value="UniProtKB-KW"/>
</dbReference>
<gene>
    <name evidence="4" type="ORF">FF041_27490</name>
</gene>
<feature type="domain" description="HTH luxR-type" evidence="3">
    <location>
        <begin position="860"/>
        <end position="925"/>
    </location>
</feature>
<dbReference type="InterPro" id="IPR011990">
    <property type="entry name" value="TPR-like_helical_dom_sf"/>
</dbReference>
<dbReference type="Gene3D" id="1.10.10.10">
    <property type="entry name" value="Winged helix-like DNA-binding domain superfamily/Winged helix DNA-binding domain"/>
    <property type="match status" value="1"/>
</dbReference>
<dbReference type="Gene3D" id="3.40.50.300">
    <property type="entry name" value="P-loop containing nucleotide triphosphate hydrolases"/>
    <property type="match status" value="1"/>
</dbReference>
<evidence type="ECO:0000256" key="1">
    <source>
        <dbReference type="ARBA" id="ARBA00022741"/>
    </source>
</evidence>
<evidence type="ECO:0000313" key="5">
    <source>
        <dbReference type="Proteomes" id="UP000419138"/>
    </source>
</evidence>
<dbReference type="PANTHER" id="PTHR16305">
    <property type="entry name" value="TESTICULAR SOLUBLE ADENYLYL CYCLASE"/>
    <property type="match status" value="1"/>
</dbReference>
<protein>
    <submittedName>
        <fullName evidence="4">LuxR family transcriptional regulator</fullName>
    </submittedName>
</protein>
<dbReference type="GO" id="GO:0005737">
    <property type="term" value="C:cytoplasm"/>
    <property type="evidence" value="ECO:0007669"/>
    <property type="project" value="TreeGrafter"/>
</dbReference>
<dbReference type="AlphaFoldDB" id="A0A646KRY9"/>
<accession>A0A646KRY9</accession>
<evidence type="ECO:0000256" key="2">
    <source>
        <dbReference type="ARBA" id="ARBA00022840"/>
    </source>
</evidence>
<dbReference type="RefSeq" id="WP_153525297.1">
    <property type="nucleotide sequence ID" value="NZ_JBEPDZ010000041.1"/>
</dbReference>
<dbReference type="InterPro" id="IPR036388">
    <property type="entry name" value="WH-like_DNA-bd_sf"/>
</dbReference>
<dbReference type="CDD" id="cd06170">
    <property type="entry name" value="LuxR_C_like"/>
    <property type="match status" value="1"/>
</dbReference>
<evidence type="ECO:0000259" key="3">
    <source>
        <dbReference type="PROSITE" id="PS50043"/>
    </source>
</evidence>
<dbReference type="Proteomes" id="UP000419138">
    <property type="component" value="Unassembled WGS sequence"/>
</dbReference>
<dbReference type="Gene3D" id="1.25.40.10">
    <property type="entry name" value="Tetratricopeptide repeat domain"/>
    <property type="match status" value="2"/>
</dbReference>
<keyword evidence="1" id="KW-0547">Nucleotide-binding</keyword>